<dbReference type="Pfam" id="PF09335">
    <property type="entry name" value="VTT_dom"/>
    <property type="match status" value="1"/>
</dbReference>
<keyword evidence="3" id="KW-0812">Transmembrane</keyword>
<reference evidence="7 8" key="1">
    <citation type="journal article" date="2020" name="Front. Microbiol.">
        <title>Single-cell genomics of novel Actinobacteria with the Wood-Ljungdahl pathway discovered in a serpentinizing system.</title>
        <authorList>
            <person name="Merino N."/>
            <person name="Kawai M."/>
            <person name="Boyd E.S."/>
            <person name="Colman D.R."/>
            <person name="McGlynn S.E."/>
            <person name="Nealson K.H."/>
            <person name="Kurokawa K."/>
            <person name="Hongoh Y."/>
        </authorList>
    </citation>
    <scope>NUCLEOTIDE SEQUENCE [LARGE SCALE GENOMIC DNA]</scope>
    <source>
        <strain evidence="5 8">S33</strain>
        <strain evidence="6 7">S43</strain>
    </source>
</reference>
<dbReference type="InterPro" id="IPR051311">
    <property type="entry name" value="DedA_domain"/>
</dbReference>
<dbReference type="EMBL" id="BLRY01000032">
    <property type="protein sequence ID" value="GFP27391.1"/>
    <property type="molecule type" value="Genomic_DNA"/>
</dbReference>
<evidence type="ECO:0000313" key="6">
    <source>
        <dbReference type="EMBL" id="GFP35102.1"/>
    </source>
</evidence>
<evidence type="ECO:0000313" key="7">
    <source>
        <dbReference type="Proteomes" id="UP000576480"/>
    </source>
</evidence>
<comment type="caution">
    <text evidence="5">The sequence shown here is derived from an EMBL/GenBank/DDBJ whole genome shotgun (WGS) entry which is preliminary data.</text>
</comment>
<dbReference type="PANTHER" id="PTHR42709:SF9">
    <property type="entry name" value="ALKALINE PHOSPHATASE LIKE PROTEIN"/>
    <property type="match status" value="1"/>
</dbReference>
<keyword evidence="3" id="KW-0472">Membrane</keyword>
<feature type="transmembrane region" description="Helical" evidence="3">
    <location>
        <begin position="118"/>
        <end position="137"/>
    </location>
</feature>
<dbReference type="PANTHER" id="PTHR42709">
    <property type="entry name" value="ALKALINE PHOSPHATASE LIKE PROTEIN"/>
    <property type="match status" value="1"/>
</dbReference>
<dbReference type="EMBL" id="BLSB01000050">
    <property type="protein sequence ID" value="GFP35102.1"/>
    <property type="molecule type" value="Genomic_DNA"/>
</dbReference>
<dbReference type="Proteomes" id="UP000576480">
    <property type="component" value="Unassembled WGS sequence"/>
</dbReference>
<comment type="similarity">
    <text evidence="1">Belongs to the DedA family.</text>
</comment>
<evidence type="ECO:0000259" key="4">
    <source>
        <dbReference type="Pfam" id="PF09335"/>
    </source>
</evidence>
<accession>A0A6V8P8T7</accession>
<feature type="region of interest" description="Disordered" evidence="2">
    <location>
        <begin position="213"/>
        <end position="232"/>
    </location>
</feature>
<dbReference type="GO" id="GO:0005886">
    <property type="term" value="C:plasma membrane"/>
    <property type="evidence" value="ECO:0007669"/>
    <property type="project" value="TreeGrafter"/>
</dbReference>
<feature type="transmembrane region" description="Helical" evidence="3">
    <location>
        <begin position="20"/>
        <end position="46"/>
    </location>
</feature>
<dbReference type="RefSeq" id="WP_176229767.1">
    <property type="nucleotide sequence ID" value="NZ_BLRY01000032.1"/>
</dbReference>
<keyword evidence="3" id="KW-1133">Transmembrane helix</keyword>
<protein>
    <submittedName>
        <fullName evidence="5">Membrane-associated protein</fullName>
    </submittedName>
</protein>
<organism evidence="5 8">
    <name type="scientific">Candidatus Hakubella thermalkaliphila</name>
    <dbReference type="NCBI Taxonomy" id="2754717"/>
    <lineage>
        <taxon>Bacteria</taxon>
        <taxon>Bacillati</taxon>
        <taxon>Actinomycetota</taxon>
        <taxon>Actinomycetota incertae sedis</taxon>
        <taxon>Candidatus Hakubellales</taxon>
        <taxon>Candidatus Hakubellaceae</taxon>
        <taxon>Candidatus Hakubella</taxon>
    </lineage>
</organism>
<evidence type="ECO:0000313" key="5">
    <source>
        <dbReference type="EMBL" id="GFP27391.1"/>
    </source>
</evidence>
<evidence type="ECO:0000256" key="2">
    <source>
        <dbReference type="SAM" id="MobiDB-lite"/>
    </source>
</evidence>
<proteinExistence type="inferred from homology"/>
<dbReference type="Proteomes" id="UP000591948">
    <property type="component" value="Unassembled WGS sequence"/>
</dbReference>
<name>A0A6V8P8T7_9ACTN</name>
<sequence length="232" mass="26335">MPESSLAERILELVSLYGYYVVFLALVLENAAFLGLLVPGDIILLVVSFSAALGYLNLYLVILVASVGAVVGDNLIYWVSRKGGRPFVDRHHKFFRLSKAGIQRGEEFYARYGAKTILLTRMVPFLRVITIPLAGIYKMSYPIFLVYDLTGHFARTTLYSLLGYYFGRNWDLLMKIIDLMGWTTLVIALLVATGIYGFYRIKFYRAKRSPRDIREAKRGKGQEKIGVPDPKE</sequence>
<feature type="transmembrane region" description="Helical" evidence="3">
    <location>
        <begin position="58"/>
        <end position="79"/>
    </location>
</feature>
<dbReference type="InterPro" id="IPR032816">
    <property type="entry name" value="VTT_dom"/>
</dbReference>
<keyword evidence="8" id="KW-1185">Reference proteome</keyword>
<dbReference type="AlphaFoldDB" id="A0A6V8P8T7"/>
<feature type="domain" description="VTT" evidence="4">
    <location>
        <begin position="39"/>
        <end position="164"/>
    </location>
</feature>
<gene>
    <name evidence="5" type="ORF">HKBW3S33_00804</name>
    <name evidence="6" type="ORF">HKBW3S43_00894</name>
</gene>
<feature type="compositionally biased region" description="Basic and acidic residues" evidence="2">
    <location>
        <begin position="213"/>
        <end position="223"/>
    </location>
</feature>
<evidence type="ECO:0000313" key="8">
    <source>
        <dbReference type="Proteomes" id="UP000591948"/>
    </source>
</evidence>
<evidence type="ECO:0000256" key="3">
    <source>
        <dbReference type="SAM" id="Phobius"/>
    </source>
</evidence>
<evidence type="ECO:0000256" key="1">
    <source>
        <dbReference type="ARBA" id="ARBA00010792"/>
    </source>
</evidence>
<feature type="transmembrane region" description="Helical" evidence="3">
    <location>
        <begin position="179"/>
        <end position="199"/>
    </location>
</feature>